<feature type="transmembrane region" description="Helical" evidence="6">
    <location>
        <begin position="362"/>
        <end position="379"/>
    </location>
</feature>
<dbReference type="SUPFAM" id="SSF56281">
    <property type="entry name" value="Metallo-hydrolase/oxidoreductase"/>
    <property type="match status" value="1"/>
</dbReference>
<dbReference type="RefSeq" id="WP_115030120.1">
    <property type="nucleotide sequence ID" value="NZ_UFYA01000001.1"/>
</dbReference>
<dbReference type="Pfam" id="PF03772">
    <property type="entry name" value="Competence"/>
    <property type="match status" value="1"/>
</dbReference>
<comment type="subcellular location">
    <subcellularLocation>
        <location evidence="1">Cell membrane</location>
        <topology evidence="1">Multi-pass membrane protein</topology>
    </subcellularLocation>
</comment>
<feature type="transmembrane region" description="Helical" evidence="6">
    <location>
        <begin position="53"/>
        <end position="70"/>
    </location>
</feature>
<feature type="transmembrane region" description="Helical" evidence="6">
    <location>
        <begin position="458"/>
        <end position="479"/>
    </location>
</feature>
<dbReference type="GO" id="GO:0005886">
    <property type="term" value="C:plasma membrane"/>
    <property type="evidence" value="ECO:0007669"/>
    <property type="project" value="UniProtKB-SubCell"/>
</dbReference>
<dbReference type="SMART" id="SM00849">
    <property type="entry name" value="Lactamase_B"/>
    <property type="match status" value="1"/>
</dbReference>
<keyword evidence="4 6" id="KW-1133">Transmembrane helix</keyword>
<dbReference type="NCBIfam" id="TIGR00360">
    <property type="entry name" value="ComEC_N-term"/>
    <property type="match status" value="1"/>
</dbReference>
<dbReference type="EMBL" id="UFYA01000001">
    <property type="protein sequence ID" value="STD07823.1"/>
    <property type="molecule type" value="Genomic_DNA"/>
</dbReference>
<dbReference type="PANTHER" id="PTHR30619:SF1">
    <property type="entry name" value="RECOMBINATION PROTEIN 2"/>
    <property type="match status" value="1"/>
</dbReference>
<dbReference type="Pfam" id="PF00753">
    <property type="entry name" value="Lactamase_B"/>
    <property type="match status" value="1"/>
</dbReference>
<protein>
    <submittedName>
        <fullName evidence="8">ComEC family competence protein</fullName>
    </submittedName>
</protein>
<dbReference type="AlphaFoldDB" id="A0AA46H086"/>
<name>A0AA46H086_9MICO</name>
<feature type="transmembrane region" description="Helical" evidence="6">
    <location>
        <begin position="433"/>
        <end position="451"/>
    </location>
</feature>
<dbReference type="CDD" id="cd07731">
    <property type="entry name" value="ComA-like_MBL-fold"/>
    <property type="match status" value="1"/>
</dbReference>
<proteinExistence type="predicted"/>
<evidence type="ECO:0000256" key="6">
    <source>
        <dbReference type="SAM" id="Phobius"/>
    </source>
</evidence>
<dbReference type="InterPro" id="IPR036866">
    <property type="entry name" value="RibonucZ/Hydroxyglut_hydro"/>
</dbReference>
<feature type="transmembrane region" description="Helical" evidence="6">
    <location>
        <begin position="491"/>
        <end position="510"/>
    </location>
</feature>
<feature type="transmembrane region" description="Helical" evidence="6">
    <location>
        <begin position="294"/>
        <end position="310"/>
    </location>
</feature>
<dbReference type="InterPro" id="IPR001279">
    <property type="entry name" value="Metallo-B-lactamas"/>
</dbReference>
<dbReference type="GO" id="GO:0030420">
    <property type="term" value="P:establishment of competence for transformation"/>
    <property type="evidence" value="ECO:0007669"/>
    <property type="project" value="InterPro"/>
</dbReference>
<feature type="domain" description="Metallo-beta-lactamase" evidence="7">
    <location>
        <begin position="557"/>
        <end position="753"/>
    </location>
</feature>
<organism evidence="8 9">
    <name type="scientific">Dermatophilus congolensis</name>
    <dbReference type="NCBI Taxonomy" id="1863"/>
    <lineage>
        <taxon>Bacteria</taxon>
        <taxon>Bacillati</taxon>
        <taxon>Actinomycetota</taxon>
        <taxon>Actinomycetes</taxon>
        <taxon>Micrococcales</taxon>
        <taxon>Dermatophilaceae</taxon>
        <taxon>Dermatophilus</taxon>
    </lineage>
</organism>
<evidence type="ECO:0000256" key="1">
    <source>
        <dbReference type="ARBA" id="ARBA00004651"/>
    </source>
</evidence>
<dbReference type="InterPro" id="IPR004477">
    <property type="entry name" value="ComEC_N"/>
</dbReference>
<keyword evidence="2" id="KW-1003">Cell membrane</keyword>
<dbReference type="NCBIfam" id="TIGR00361">
    <property type="entry name" value="ComEC_Rec2"/>
    <property type="match status" value="1"/>
</dbReference>
<dbReference type="Proteomes" id="UP000254118">
    <property type="component" value="Unassembled WGS sequence"/>
</dbReference>
<dbReference type="InterPro" id="IPR035681">
    <property type="entry name" value="ComA-like_MBL"/>
</dbReference>
<evidence type="ECO:0000256" key="3">
    <source>
        <dbReference type="ARBA" id="ARBA00022692"/>
    </source>
</evidence>
<evidence type="ECO:0000313" key="8">
    <source>
        <dbReference type="EMBL" id="STD07823.1"/>
    </source>
</evidence>
<feature type="transmembrane region" description="Helical" evidence="6">
    <location>
        <begin position="76"/>
        <end position="97"/>
    </location>
</feature>
<gene>
    <name evidence="8" type="ORF">NCTC7915_00865</name>
</gene>
<accession>A0AA46H086</accession>
<evidence type="ECO:0000256" key="2">
    <source>
        <dbReference type="ARBA" id="ARBA00022475"/>
    </source>
</evidence>
<evidence type="ECO:0000259" key="7">
    <source>
        <dbReference type="SMART" id="SM00849"/>
    </source>
</evidence>
<evidence type="ECO:0000256" key="5">
    <source>
        <dbReference type="ARBA" id="ARBA00023136"/>
    </source>
</evidence>
<comment type="caution">
    <text evidence="8">The sequence shown here is derived from an EMBL/GenBank/DDBJ whole genome shotgun (WGS) entry which is preliminary data.</text>
</comment>
<feature type="transmembrane region" description="Helical" evidence="6">
    <location>
        <begin position="522"/>
        <end position="541"/>
    </location>
</feature>
<dbReference type="Gene3D" id="3.60.15.10">
    <property type="entry name" value="Ribonuclease Z/Hydroxyacylglutathione hydrolase-like"/>
    <property type="match status" value="1"/>
</dbReference>
<evidence type="ECO:0000313" key="9">
    <source>
        <dbReference type="Proteomes" id="UP000254118"/>
    </source>
</evidence>
<reference evidence="8 9" key="1">
    <citation type="submission" date="2018-06" db="EMBL/GenBank/DDBJ databases">
        <authorList>
            <consortium name="Pathogen Informatics"/>
            <person name="Doyle S."/>
        </authorList>
    </citation>
    <scope>NUCLEOTIDE SEQUENCE [LARGE SCALE GENOMIC DNA]</scope>
    <source>
        <strain evidence="8 9">NCTC7915</strain>
    </source>
</reference>
<sequence length="763" mass="79289">MRAVASLLLNALRDKREKTSSATELPADLRLFIPAVIAWSVLAAAGPHWSFTIGAALISALLALPAAVFLCRRPTPIARIGTLALIATFVLCATATAHDLRRQAGPIPDLAVTHATAALTGRITEEPRQVPSANGSGALYVALMNVETIEHHALSTPVATPVRIFADHRLTHANWGDTITVRGALRAVPAPDKAVATVSRPNALQVHPSPNPILAVATHVRTGLSQATHALPDDARGLVPAMVLGDRSQQSSSLVEAMRDTGLTHLSAVSGTNVTYVLLGAAFLMRLIGMPRRVRPFLGVAAVALFVVVARPDASVLRAATMGTIGLVGVSASRRGAALPALAAAILVLLGFDPWLARSYGFALSVLATAGIVLFARSWSDEIADELPRFLRWLAPLVAVPLAAQVMCAPVLLLLSPGIQLISIPANVLTAPLVAPVTLGGIFTAAASLVFPSLAALCAWFPGVCALAIAFVAHGLAVVPGGTVPWPAGGWGAGVFAVLTVVALFTAPAWRRLLEVVCRHGVFAGASLFVALFAVCVPLPGGQGAQGWKFAACDVGQGDALVVRGDDHASTVLVDTGRDPWLIDACLDALGVQHLAAVVLTHYDSDHVAGLSGVVAGRKVERLVVSAAAEARGRPAQITRIAQSAQIPVEKWVMGSEGVWGGLRLRTVWPRSEHSASSNDGSLVLTAEAGGMRVLLLGDAEELATAAVRRALEGSGQLGSFDVVKVSHHGSAHVAAGLYSDLRAVVAVISVGRRTLMGIQLRR</sequence>
<dbReference type="InterPro" id="IPR052159">
    <property type="entry name" value="Competence_DNA_uptake"/>
</dbReference>
<keyword evidence="3 6" id="KW-0812">Transmembrane</keyword>
<keyword evidence="5 6" id="KW-0472">Membrane</keyword>
<dbReference type="InterPro" id="IPR004797">
    <property type="entry name" value="Competence_ComEC/Rec2"/>
</dbReference>
<evidence type="ECO:0000256" key="4">
    <source>
        <dbReference type="ARBA" id="ARBA00022989"/>
    </source>
</evidence>
<dbReference type="PANTHER" id="PTHR30619">
    <property type="entry name" value="DNA INTERNALIZATION/COMPETENCE PROTEIN COMEC/REC2"/>
    <property type="match status" value="1"/>
</dbReference>
<feature type="transmembrane region" description="Helical" evidence="6">
    <location>
        <begin position="391"/>
        <end position="413"/>
    </location>
</feature>